<evidence type="ECO:0000313" key="6">
    <source>
        <dbReference type="EMBL" id="CAF1077720.1"/>
    </source>
</evidence>
<keyword evidence="3" id="KW-0677">Repeat</keyword>
<sequence>MKIGDHILVDGKSPATICYIGLVDGHPGQWIGIEWWHQQGKHNGTYNDKFYFQTKHQLTGSFIRQERIQYGNSFTQAICRQYVKSFSNENITDDINYSLFGKQYSDYVVDLSSIIRIDLSSQWVNEFDNNADIYNNLHQIKELNIRQNLLKNWSELWVILEKNFPQLEILNVSNSRMNFDKSSALNTYIHITQLVVIDTDNDCDVFENLCKHFPNLINIHLDLNRLSFISENFINQIQNLTNLSLSDNPTLKSWDPYVNRLGKLKYLEELILNNCGIEEIKFPQENQTIELFPSLKYLYMSDNNISSYTSINELTCLSSLISFSILRNPIYPLNQIECETAKQMILARLPNLTHLNRVFISRDERRGAEIDYLQRYAQEYFENKLDFLNEHKQYKKLIEKHGEPLKSNINETSKKGLNIRSKLLKVIFELGDENERKIEKQIPPSTTIAKLKTLVRRLYSSQLTNDIQINLFVLIDQNHRELMSNDYQDIDFYLGNHCLSQTNDRPSIIRIETIT</sequence>
<dbReference type="Gene3D" id="3.10.20.90">
    <property type="entry name" value="Phosphatidylinositol 3-kinase Catalytic Subunit, Chain A, domain 1"/>
    <property type="match status" value="1"/>
</dbReference>
<dbReference type="PANTHER" id="PTHR18849">
    <property type="entry name" value="LEUCINE RICH REPEAT PROTEIN"/>
    <property type="match status" value="1"/>
</dbReference>
<dbReference type="PROSITE" id="PS51450">
    <property type="entry name" value="LRR"/>
    <property type="match status" value="1"/>
</dbReference>
<protein>
    <recommendedName>
        <fullName evidence="1">Tubulin-specific chaperone E</fullName>
    </recommendedName>
    <alternativeName>
        <fullName evidence="4">Tubulin-folding cofactor E</fullName>
    </alternativeName>
</protein>
<dbReference type="PANTHER" id="PTHR18849:SF0">
    <property type="entry name" value="CILIA- AND FLAGELLA-ASSOCIATED PROTEIN 410-RELATED"/>
    <property type="match status" value="1"/>
</dbReference>
<name>A0A814MGK4_9BILA</name>
<dbReference type="AlphaFoldDB" id="A0A814MGK4"/>
<dbReference type="GO" id="GO:0007010">
    <property type="term" value="P:cytoskeleton organization"/>
    <property type="evidence" value="ECO:0007669"/>
    <property type="project" value="TreeGrafter"/>
</dbReference>
<dbReference type="Gene3D" id="2.30.30.190">
    <property type="entry name" value="CAP Gly-rich-like domain"/>
    <property type="match status" value="1"/>
</dbReference>
<keyword evidence="2" id="KW-0433">Leucine-rich repeat</keyword>
<dbReference type="Gene3D" id="3.80.10.10">
    <property type="entry name" value="Ribonuclease Inhibitor"/>
    <property type="match status" value="2"/>
</dbReference>
<dbReference type="InterPro" id="IPR036859">
    <property type="entry name" value="CAP-Gly_dom_sf"/>
</dbReference>
<accession>A0A814MGK4</accession>
<dbReference type="PROSITE" id="PS50245">
    <property type="entry name" value="CAP_GLY_2"/>
    <property type="match status" value="1"/>
</dbReference>
<organism evidence="6 7">
    <name type="scientific">Adineta steineri</name>
    <dbReference type="NCBI Taxonomy" id="433720"/>
    <lineage>
        <taxon>Eukaryota</taxon>
        <taxon>Metazoa</taxon>
        <taxon>Spiralia</taxon>
        <taxon>Gnathifera</taxon>
        <taxon>Rotifera</taxon>
        <taxon>Eurotatoria</taxon>
        <taxon>Bdelloidea</taxon>
        <taxon>Adinetida</taxon>
        <taxon>Adinetidae</taxon>
        <taxon>Adineta</taxon>
    </lineage>
</organism>
<reference evidence="6" key="1">
    <citation type="submission" date="2021-02" db="EMBL/GenBank/DDBJ databases">
        <authorList>
            <person name="Nowell W R."/>
        </authorList>
    </citation>
    <scope>NUCLEOTIDE SEQUENCE</scope>
</reference>
<gene>
    <name evidence="6" type="ORF">IZO911_LOCUS21782</name>
</gene>
<evidence type="ECO:0000259" key="5">
    <source>
        <dbReference type="PROSITE" id="PS50245"/>
    </source>
</evidence>
<dbReference type="SUPFAM" id="SSF52058">
    <property type="entry name" value="L domain-like"/>
    <property type="match status" value="1"/>
</dbReference>
<dbReference type="Proteomes" id="UP000663860">
    <property type="component" value="Unassembled WGS sequence"/>
</dbReference>
<dbReference type="InterPro" id="IPR001611">
    <property type="entry name" value="Leu-rich_rpt"/>
</dbReference>
<dbReference type="EMBL" id="CAJNOE010000237">
    <property type="protein sequence ID" value="CAF1077720.1"/>
    <property type="molecule type" value="Genomic_DNA"/>
</dbReference>
<dbReference type="InterPro" id="IPR032675">
    <property type="entry name" value="LRR_dom_sf"/>
</dbReference>
<evidence type="ECO:0000256" key="2">
    <source>
        <dbReference type="ARBA" id="ARBA00022614"/>
    </source>
</evidence>
<dbReference type="SUPFAM" id="SSF74924">
    <property type="entry name" value="Cap-Gly domain"/>
    <property type="match status" value="1"/>
</dbReference>
<comment type="caution">
    <text evidence="6">The sequence shown here is derived from an EMBL/GenBank/DDBJ whole genome shotgun (WGS) entry which is preliminary data.</text>
</comment>
<dbReference type="SMART" id="SM01052">
    <property type="entry name" value="CAP_GLY"/>
    <property type="match status" value="1"/>
</dbReference>
<evidence type="ECO:0000313" key="7">
    <source>
        <dbReference type="Proteomes" id="UP000663860"/>
    </source>
</evidence>
<dbReference type="Pfam" id="PF01302">
    <property type="entry name" value="CAP_GLY"/>
    <property type="match status" value="1"/>
</dbReference>
<proteinExistence type="predicted"/>
<evidence type="ECO:0000256" key="1">
    <source>
        <dbReference type="ARBA" id="ARBA00015004"/>
    </source>
</evidence>
<dbReference type="InterPro" id="IPR000938">
    <property type="entry name" value="CAP-Gly_domain"/>
</dbReference>
<evidence type="ECO:0000256" key="3">
    <source>
        <dbReference type="ARBA" id="ARBA00022737"/>
    </source>
</evidence>
<evidence type="ECO:0000256" key="4">
    <source>
        <dbReference type="ARBA" id="ARBA00030180"/>
    </source>
</evidence>
<feature type="domain" description="CAP-Gly" evidence="5">
    <location>
        <begin position="21"/>
        <end position="64"/>
    </location>
</feature>